<dbReference type="Proteomes" id="UP001138997">
    <property type="component" value="Unassembled WGS sequence"/>
</dbReference>
<organism evidence="1 2">
    <name type="scientific">Kineosporia babensis</name>
    <dbReference type="NCBI Taxonomy" id="499548"/>
    <lineage>
        <taxon>Bacteria</taxon>
        <taxon>Bacillati</taxon>
        <taxon>Actinomycetota</taxon>
        <taxon>Actinomycetes</taxon>
        <taxon>Kineosporiales</taxon>
        <taxon>Kineosporiaceae</taxon>
        <taxon>Kineosporia</taxon>
    </lineage>
</organism>
<keyword evidence="2" id="KW-1185">Reference proteome</keyword>
<dbReference type="InterPro" id="IPR046485">
    <property type="entry name" value="DUF6578"/>
</dbReference>
<evidence type="ECO:0000313" key="2">
    <source>
        <dbReference type="Proteomes" id="UP001138997"/>
    </source>
</evidence>
<dbReference type="AlphaFoldDB" id="A0A9X1NAE4"/>
<accession>A0A9X1NAE4</accession>
<dbReference type="Pfam" id="PF20218">
    <property type="entry name" value="DUF6578"/>
    <property type="match status" value="1"/>
</dbReference>
<sequence>MRVSVWIDAGQQQCCGEPFRTGEVVSWEVNEKPGYEGLAVRMNAEYAGGVRYVQEHHGDDPDGAVTGRISHIDVVACLRENGTLLVGSGRPLPVAADTDVPEGLQGDELWTLEGWVVRLDLLTS</sequence>
<gene>
    <name evidence="1" type="ORF">LR394_10510</name>
</gene>
<comment type="caution">
    <text evidence="1">The sequence shown here is derived from an EMBL/GenBank/DDBJ whole genome shotgun (WGS) entry which is preliminary data.</text>
</comment>
<proteinExistence type="predicted"/>
<reference evidence="1" key="1">
    <citation type="submission" date="2021-11" db="EMBL/GenBank/DDBJ databases">
        <title>Streptomyces corallinus and Kineosporia corallina sp. nov., two new coral-derived marine actinobacteria.</title>
        <authorList>
            <person name="Buangrab K."/>
            <person name="Sutthacheep M."/>
            <person name="Yeemin T."/>
            <person name="Harunari E."/>
            <person name="Igarashi Y."/>
            <person name="Sripreechasak P."/>
            <person name="Kanchanasin P."/>
            <person name="Tanasupawat S."/>
            <person name="Phongsopitanun W."/>
        </authorList>
    </citation>
    <scope>NUCLEOTIDE SEQUENCE</scope>
    <source>
        <strain evidence="1">JCM 31032</strain>
    </source>
</reference>
<evidence type="ECO:0000313" key="1">
    <source>
        <dbReference type="EMBL" id="MCD5311332.1"/>
    </source>
</evidence>
<protein>
    <submittedName>
        <fullName evidence="1">Uncharacterized protein</fullName>
    </submittedName>
</protein>
<dbReference type="EMBL" id="JAJOMB010000004">
    <property type="protein sequence ID" value="MCD5311332.1"/>
    <property type="molecule type" value="Genomic_DNA"/>
</dbReference>
<name>A0A9X1NAE4_9ACTN</name>
<dbReference type="RefSeq" id="WP_231440509.1">
    <property type="nucleotide sequence ID" value="NZ_JAJOMB010000004.1"/>
</dbReference>